<comment type="caution">
    <text evidence="2">The sequence shown here is derived from an EMBL/GenBank/DDBJ whole genome shotgun (WGS) entry which is preliminary data.</text>
</comment>
<dbReference type="VEuPathDB" id="FungiDB:SPSK_07622"/>
<feature type="region of interest" description="Disordered" evidence="1">
    <location>
        <begin position="28"/>
        <end position="179"/>
    </location>
</feature>
<feature type="compositionally biased region" description="Polar residues" evidence="1">
    <location>
        <begin position="55"/>
        <end position="73"/>
    </location>
</feature>
<dbReference type="AlphaFoldDB" id="A0A0F2MG82"/>
<dbReference type="GeneID" id="27669558"/>
<evidence type="ECO:0000313" key="3">
    <source>
        <dbReference type="Proteomes" id="UP000033710"/>
    </source>
</evidence>
<organism evidence="2 3">
    <name type="scientific">Sporothrix schenckii 1099-18</name>
    <dbReference type="NCBI Taxonomy" id="1397361"/>
    <lineage>
        <taxon>Eukaryota</taxon>
        <taxon>Fungi</taxon>
        <taxon>Dikarya</taxon>
        <taxon>Ascomycota</taxon>
        <taxon>Pezizomycotina</taxon>
        <taxon>Sordariomycetes</taxon>
        <taxon>Sordariomycetidae</taxon>
        <taxon>Ophiostomatales</taxon>
        <taxon>Ophiostomataceae</taxon>
        <taxon>Sporothrix</taxon>
    </lineage>
</organism>
<feature type="compositionally biased region" description="Polar residues" evidence="1">
    <location>
        <begin position="82"/>
        <end position="99"/>
    </location>
</feature>
<dbReference type="Proteomes" id="UP000033710">
    <property type="component" value="Unassembled WGS sequence"/>
</dbReference>
<gene>
    <name evidence="2" type="ORF">SPSK_07622</name>
</gene>
<dbReference type="OrthoDB" id="10411534at2759"/>
<proteinExistence type="predicted"/>
<evidence type="ECO:0000256" key="1">
    <source>
        <dbReference type="SAM" id="MobiDB-lite"/>
    </source>
</evidence>
<feature type="compositionally biased region" description="Polar residues" evidence="1">
    <location>
        <begin position="152"/>
        <end position="175"/>
    </location>
</feature>
<feature type="compositionally biased region" description="Polar residues" evidence="1">
    <location>
        <begin position="119"/>
        <end position="145"/>
    </location>
</feature>
<reference evidence="2 3" key="2">
    <citation type="journal article" date="2015" name="Eukaryot. Cell">
        <title>Asexual propagation of a virulent clone complex in a human and feline outbreak of sporotrichosis.</title>
        <authorList>
            <person name="Teixeira Mde M."/>
            <person name="Rodrigues A.M."/>
            <person name="Tsui C.K."/>
            <person name="de Almeida L.G."/>
            <person name="Van Diepeningen A.D."/>
            <person name="van den Ende B.G."/>
            <person name="Fernandes G.F."/>
            <person name="Kano R."/>
            <person name="Hamelin R.C."/>
            <person name="Lopes-Bezerra L.M."/>
            <person name="Vasconcelos A.T."/>
            <person name="de Hoog S."/>
            <person name="de Camargo Z.P."/>
            <person name="Felipe M.S."/>
        </authorList>
    </citation>
    <scope>NUCLEOTIDE SEQUENCE [LARGE SCALE GENOMIC DNA]</scope>
    <source>
        <strain evidence="2 3">1099-18</strain>
    </source>
</reference>
<name>A0A0F2MG82_SPOSC</name>
<accession>A0A0F2MG82</accession>
<protein>
    <submittedName>
        <fullName evidence="2">Uncharacterized protein</fullName>
    </submittedName>
</protein>
<dbReference type="RefSeq" id="XP_016591384.1">
    <property type="nucleotide sequence ID" value="XM_016734281.1"/>
</dbReference>
<evidence type="ECO:0000313" key="2">
    <source>
        <dbReference type="EMBL" id="KJR88708.1"/>
    </source>
</evidence>
<dbReference type="KEGG" id="ssck:SPSK_07622"/>
<sequence length="329" mass="34555">MGDGGFTKEQLAMAKQLQAAYCSSGTFKAPMVTSRPAPRQQAGRSSTAPPVRMPPSSQTTRSQPGSVLRSSNGLVRPLPSGGHTSTPTPAARIATSQVQKPVPKSTPVPANPTQKKKTVQNSTQPAVKPTPVTQKAALQSPTQSAAAKPASRVSSQPIINPATSPPIAQSVTQPVTHRPDPLHNVQDQDLLSMEPLPVISTPTLVATPVSQDTEMANSGMSAGPQKVNVANAAPTGSTAPSVDLVVNAPAAVREAIKINMMGKPVLWNYMTEAPTVRELSEAEKEGLSALPPPCPADKRPLIRAWHPNQPLRVGPNGEVVDEEFVFMIC</sequence>
<reference evidence="2 3" key="1">
    <citation type="journal article" date="2014" name="BMC Genomics">
        <title>Comparative genomics of the major fungal agents of human and animal Sporotrichosis: Sporothrix schenckii and Sporothrix brasiliensis.</title>
        <authorList>
            <person name="Teixeira M.M."/>
            <person name="de Almeida L.G."/>
            <person name="Kubitschek-Barreira P."/>
            <person name="Alves F.L."/>
            <person name="Kioshima E.S."/>
            <person name="Abadio A.K."/>
            <person name="Fernandes L."/>
            <person name="Derengowski L.S."/>
            <person name="Ferreira K.S."/>
            <person name="Souza R.C."/>
            <person name="Ruiz J.C."/>
            <person name="de Andrade N.C."/>
            <person name="Paes H.C."/>
            <person name="Nicola A.M."/>
            <person name="Albuquerque P."/>
            <person name="Gerber A.L."/>
            <person name="Martins V.P."/>
            <person name="Peconick L.D."/>
            <person name="Neto A.V."/>
            <person name="Chaucanez C.B."/>
            <person name="Silva P.A."/>
            <person name="Cunha O.L."/>
            <person name="de Oliveira F.F."/>
            <person name="dos Santos T.C."/>
            <person name="Barros A.L."/>
            <person name="Soares M.A."/>
            <person name="de Oliveira L.M."/>
            <person name="Marini M.M."/>
            <person name="Villalobos-Duno H."/>
            <person name="Cunha M.M."/>
            <person name="de Hoog S."/>
            <person name="da Silveira J.F."/>
            <person name="Henrissat B."/>
            <person name="Nino-Vega G.A."/>
            <person name="Cisalpino P.S."/>
            <person name="Mora-Montes H.M."/>
            <person name="Almeida S.R."/>
            <person name="Stajich J.E."/>
            <person name="Lopes-Bezerra L.M."/>
            <person name="Vasconcelos A.T."/>
            <person name="Felipe M.S."/>
        </authorList>
    </citation>
    <scope>NUCLEOTIDE SEQUENCE [LARGE SCALE GENOMIC DNA]</scope>
    <source>
        <strain evidence="2 3">1099-18</strain>
    </source>
</reference>
<dbReference type="EMBL" id="AXCR01000004">
    <property type="protein sequence ID" value="KJR88708.1"/>
    <property type="molecule type" value="Genomic_DNA"/>
</dbReference>